<dbReference type="PANTHER" id="PTHR34284">
    <property type="entry name" value="FG-GAP REPEAT-CONTAINING PROTEIN"/>
    <property type="match status" value="1"/>
</dbReference>
<evidence type="ECO:0000256" key="1">
    <source>
        <dbReference type="SAM" id="Phobius"/>
    </source>
</evidence>
<feature type="transmembrane region" description="Helical" evidence="1">
    <location>
        <begin position="574"/>
        <end position="597"/>
    </location>
</feature>
<evidence type="ECO:0000256" key="2">
    <source>
        <dbReference type="SAM" id="SignalP"/>
    </source>
</evidence>
<keyword evidence="1" id="KW-0472">Membrane</keyword>
<dbReference type="PANTHER" id="PTHR34284:SF1">
    <property type="entry name" value="FG-GAP REPEAT-CONTAINING PROTEIN"/>
    <property type="match status" value="1"/>
</dbReference>
<dbReference type="SUPFAM" id="SSF69318">
    <property type="entry name" value="Integrin alpha N-terminal domain"/>
    <property type="match status" value="1"/>
</dbReference>
<keyword evidence="2" id="KW-0732">Signal</keyword>
<sequence>MRKRDLGILLLAAFAVFFSLHHEGDFSFRESWYHLADEDFPIKYEADRLPPPLVADLNGDGKPEVLLPTHDAKIQVLQPPHARHLHDDAGFHEARVMADISLLPDNVRVASGRRPIAMAVGSVDRSYRAGDVRKQVLVVVTSGWSVMCFDHNLKKLWEQNLQDDFPHGAHHREVAISITNYTLKHGDAGLIIVGGRMEMQHHSADLFDEFMMPEDHRRSTKEKQGSETGTADLRHFALYAFAGRTGERRWSRKNENIQSQPSDASVIIPQHNYKLDVHALNSRQPGQTQRAMYIPTITNHTQVWWVPNVIVAHEKEGIEAVHLASGRTICKLHLTEGGLHADINGDGVLDHVQVVGGNGIKEQTVVSGSMEVLKPCWAVATSGVPVREQLFNVSICHYNHFNLFHHGDFSRSFGRKLDTTGLEVATPILVQTDDGHKHRRGSHGDIVFLTSQGEVTSYSPGLLSHDAVWRWQVSTGATWSNLPSPSGMMENIVVPTLKAFSLRAYDPKEVIIAGGDQEAVVLSPSGAILAIIELPAPPTHALILEDFSGDGLTDMVVVTSGGVYGFVQTRQPGALFFSTLVGCLIVVIGVIFVSLHLNSSGSGKPRASSAEYR</sequence>
<organism evidence="3 4">
    <name type="scientific">Panicum virgatum</name>
    <name type="common">Blackwell switchgrass</name>
    <dbReference type="NCBI Taxonomy" id="38727"/>
    <lineage>
        <taxon>Eukaryota</taxon>
        <taxon>Viridiplantae</taxon>
        <taxon>Streptophyta</taxon>
        <taxon>Embryophyta</taxon>
        <taxon>Tracheophyta</taxon>
        <taxon>Spermatophyta</taxon>
        <taxon>Magnoliopsida</taxon>
        <taxon>Liliopsida</taxon>
        <taxon>Poales</taxon>
        <taxon>Poaceae</taxon>
        <taxon>PACMAD clade</taxon>
        <taxon>Panicoideae</taxon>
        <taxon>Panicodae</taxon>
        <taxon>Paniceae</taxon>
        <taxon>Panicinae</taxon>
        <taxon>Panicum</taxon>
        <taxon>Panicum sect. Hiantes</taxon>
    </lineage>
</organism>
<name>A0A8T0TGJ2_PANVG</name>
<feature type="chain" id="PRO_5035724003" description="FG-GAP repeat-containing protein" evidence="2">
    <location>
        <begin position="22"/>
        <end position="613"/>
    </location>
</feature>
<dbReference type="InterPro" id="IPR028994">
    <property type="entry name" value="Integrin_alpha_N"/>
</dbReference>
<dbReference type="AlphaFoldDB" id="A0A8T0TGJ2"/>
<keyword evidence="1" id="KW-1133">Transmembrane helix</keyword>
<dbReference type="Proteomes" id="UP000823388">
    <property type="component" value="Chromosome 4N"/>
</dbReference>
<accession>A0A8T0TGJ2</accession>
<evidence type="ECO:0000313" key="4">
    <source>
        <dbReference type="Proteomes" id="UP000823388"/>
    </source>
</evidence>
<keyword evidence="4" id="KW-1185">Reference proteome</keyword>
<proteinExistence type="predicted"/>
<gene>
    <name evidence="3" type="ORF">PVAP13_4NG344652</name>
</gene>
<reference evidence="3" key="1">
    <citation type="submission" date="2020-05" db="EMBL/GenBank/DDBJ databases">
        <title>WGS assembly of Panicum virgatum.</title>
        <authorList>
            <person name="Lovell J.T."/>
            <person name="Jenkins J."/>
            <person name="Shu S."/>
            <person name="Juenger T.E."/>
            <person name="Schmutz J."/>
        </authorList>
    </citation>
    <scope>NUCLEOTIDE SEQUENCE</scope>
    <source>
        <strain evidence="3">AP13</strain>
    </source>
</reference>
<protein>
    <recommendedName>
        <fullName evidence="5">FG-GAP repeat-containing protein</fullName>
    </recommendedName>
</protein>
<feature type="signal peptide" evidence="2">
    <location>
        <begin position="1"/>
        <end position="21"/>
    </location>
</feature>
<evidence type="ECO:0000313" key="3">
    <source>
        <dbReference type="EMBL" id="KAG2608738.1"/>
    </source>
</evidence>
<keyword evidence="1" id="KW-0812">Transmembrane</keyword>
<evidence type="ECO:0008006" key="5">
    <source>
        <dbReference type="Google" id="ProtNLM"/>
    </source>
</evidence>
<dbReference type="EMBL" id="CM029044">
    <property type="protein sequence ID" value="KAG2608738.1"/>
    <property type="molecule type" value="Genomic_DNA"/>
</dbReference>
<comment type="caution">
    <text evidence="3">The sequence shown here is derived from an EMBL/GenBank/DDBJ whole genome shotgun (WGS) entry which is preliminary data.</text>
</comment>